<sequence length="893" mass="98716">MPKFNFDTDEASLLKAYKISSLYPTKWEDIDHELENSIAGALTSTGASGEEGDPLGLGTSVNVKDMDMESKAAVLINSKSFDPKAFLSVVHPNAKYQDLASGINHLQASIDSRSEAIRILVEDNFDRFVAVKASTDALYLEMKDGLLAPYAQYGSKPLRDHLKSAAVKADQVFLPVLENASKAHKLRTTLATFERSKFFFNLPGFIIESIEAGRYEVAMRDYKKGKVLLETRPGQLLPIGNSKDEQTSAAAEQQQKRILDKVWSSVEKATGEMRNVLLKQLQDPTRSVEEQEKTLEILMELQTNDDPVWTYFDSQHAYIMKQMNTSFKSCVSNIKAALEKTQPDIADKDGLLSILAAQLQVAIAALDKKQPEAVVAKCVAEPAWQAILDMAKNLSEIILSSLPNFWRISKSFMDGKFKKPQSSSRRSPSQCKTMALDIVKLYISLISQFFQLSDMAVKSSSESNASSSLPSNSNSLCTAHYLMKILGEVQETVNELNAMEISNEVASGLKSLLETAKWRFEDLLIAAWLRDANIFYYLEEWIASPTDASATHYLTQMELFQRQVTTAAFKIAGGVDLATSSISKPVRQNPVPSAFITKITKAFLDALYAFLDGLVHLASDESPVITGKMPMTEAAGGPGGPNPLELLDMRDGDTRLLLVVSNFGHLANAIIPSMITQLEQAFAISIAEDKQTLMTVVQELDSTLFEGYTKPNTDHVTSIIRGGILESGMDWYDTPQPTEIRPYMFEALIYLVTVHAQVSSISEGLLTRTLTALIEALAAEAFRCFKQVPRFGMGGMLRATLEIEFMHQTLGRYVSANAAKQLQELYTNISKAYAKRPGDEGLQGSLDEVKRTLSETRRATGIEFLCFRATKATGGEKGGSSAARREREKKENR</sequence>
<dbReference type="Proteomes" id="UP001219525">
    <property type="component" value="Unassembled WGS sequence"/>
</dbReference>
<dbReference type="AlphaFoldDB" id="A0AAD6Y9I8"/>
<keyword evidence="4" id="KW-0653">Protein transport</keyword>
<proteinExistence type="inferred from homology"/>
<comment type="similarity">
    <text evidence="1 4">Belongs to the SEC5 family.</text>
</comment>
<keyword evidence="2 4" id="KW-0813">Transport</keyword>
<dbReference type="GO" id="GO:0000145">
    <property type="term" value="C:exocyst"/>
    <property type="evidence" value="ECO:0007669"/>
    <property type="project" value="UniProtKB-UniRule"/>
</dbReference>
<dbReference type="GO" id="GO:0006887">
    <property type="term" value="P:exocytosis"/>
    <property type="evidence" value="ECO:0007669"/>
    <property type="project" value="UniProtKB-KW"/>
</dbReference>
<evidence type="ECO:0000256" key="5">
    <source>
        <dbReference type="SAM" id="MobiDB-lite"/>
    </source>
</evidence>
<reference evidence="7" key="1">
    <citation type="submission" date="2023-03" db="EMBL/GenBank/DDBJ databases">
        <title>Massive genome expansion in bonnet fungi (Mycena s.s.) driven by repeated elements and novel gene families across ecological guilds.</title>
        <authorList>
            <consortium name="Lawrence Berkeley National Laboratory"/>
            <person name="Harder C.B."/>
            <person name="Miyauchi S."/>
            <person name="Viragh M."/>
            <person name="Kuo A."/>
            <person name="Thoen E."/>
            <person name="Andreopoulos B."/>
            <person name="Lu D."/>
            <person name="Skrede I."/>
            <person name="Drula E."/>
            <person name="Henrissat B."/>
            <person name="Morin E."/>
            <person name="Kohler A."/>
            <person name="Barry K."/>
            <person name="LaButti K."/>
            <person name="Morin E."/>
            <person name="Salamov A."/>
            <person name="Lipzen A."/>
            <person name="Mereny Z."/>
            <person name="Hegedus B."/>
            <person name="Baldrian P."/>
            <person name="Stursova M."/>
            <person name="Weitz H."/>
            <person name="Taylor A."/>
            <person name="Grigoriev I.V."/>
            <person name="Nagy L.G."/>
            <person name="Martin F."/>
            <person name="Kauserud H."/>
        </authorList>
    </citation>
    <scope>NUCLEOTIDE SEQUENCE</scope>
    <source>
        <strain evidence="7">9144</strain>
    </source>
</reference>
<evidence type="ECO:0000256" key="3">
    <source>
        <dbReference type="ARBA" id="ARBA00022483"/>
    </source>
</evidence>
<dbReference type="InterPro" id="IPR039481">
    <property type="entry name" value="EXOC2/Sec5_N_dom"/>
</dbReference>
<dbReference type="GO" id="GO:0015031">
    <property type="term" value="P:protein transport"/>
    <property type="evidence" value="ECO:0007669"/>
    <property type="project" value="UniProtKB-KW"/>
</dbReference>
<gene>
    <name evidence="7" type="ORF">GGX14DRAFT_366650</name>
</gene>
<evidence type="ECO:0000256" key="1">
    <source>
        <dbReference type="ARBA" id="ARBA00010578"/>
    </source>
</evidence>
<evidence type="ECO:0000256" key="2">
    <source>
        <dbReference type="ARBA" id="ARBA00022448"/>
    </source>
</evidence>
<evidence type="ECO:0000313" key="8">
    <source>
        <dbReference type="Proteomes" id="UP001219525"/>
    </source>
</evidence>
<keyword evidence="8" id="KW-1185">Reference proteome</keyword>
<comment type="caution">
    <text evidence="7">The sequence shown here is derived from an EMBL/GenBank/DDBJ whole genome shotgun (WGS) entry which is preliminary data.</text>
</comment>
<evidence type="ECO:0000313" key="7">
    <source>
        <dbReference type="EMBL" id="KAJ7207087.1"/>
    </source>
</evidence>
<dbReference type="EMBL" id="JARJCW010000037">
    <property type="protein sequence ID" value="KAJ7207087.1"/>
    <property type="molecule type" value="Genomic_DNA"/>
</dbReference>
<dbReference type="Pfam" id="PF15469">
    <property type="entry name" value="Sec5"/>
    <property type="match status" value="1"/>
</dbReference>
<evidence type="ECO:0000259" key="6">
    <source>
        <dbReference type="Pfam" id="PF15469"/>
    </source>
</evidence>
<dbReference type="InterPro" id="IPR029175">
    <property type="entry name" value="EXOC2/Sec5"/>
</dbReference>
<feature type="domain" description="Exocyst complex component EXOC2/Sec5 N-terminal" evidence="6">
    <location>
        <begin position="53"/>
        <end position="867"/>
    </location>
</feature>
<name>A0AAD6Y9I8_9AGAR</name>
<organism evidence="7 8">
    <name type="scientific">Mycena pura</name>
    <dbReference type="NCBI Taxonomy" id="153505"/>
    <lineage>
        <taxon>Eukaryota</taxon>
        <taxon>Fungi</taxon>
        <taxon>Dikarya</taxon>
        <taxon>Basidiomycota</taxon>
        <taxon>Agaricomycotina</taxon>
        <taxon>Agaricomycetes</taxon>
        <taxon>Agaricomycetidae</taxon>
        <taxon>Agaricales</taxon>
        <taxon>Marasmiineae</taxon>
        <taxon>Mycenaceae</taxon>
        <taxon>Mycena</taxon>
    </lineage>
</organism>
<feature type="region of interest" description="Disordered" evidence="5">
    <location>
        <begin position="872"/>
        <end position="893"/>
    </location>
</feature>
<dbReference type="PANTHER" id="PTHR13043">
    <property type="entry name" value="EXOCYST COMPLEX COMPONENT SEC5"/>
    <property type="match status" value="1"/>
</dbReference>
<accession>A0AAD6Y9I8</accession>
<keyword evidence="3 4" id="KW-0268">Exocytosis</keyword>
<comment type="function">
    <text evidence="4">Component of the exocyst complex involved in the docking of exocytic vesicles with fusion sites on the plasma membrane.</text>
</comment>
<dbReference type="GO" id="GO:0006893">
    <property type="term" value="P:Golgi to plasma membrane transport"/>
    <property type="evidence" value="ECO:0007669"/>
    <property type="project" value="UniProtKB-UniRule"/>
</dbReference>
<protein>
    <recommendedName>
        <fullName evidence="4">Exocyst complex component SEC5</fullName>
    </recommendedName>
</protein>
<dbReference type="PANTHER" id="PTHR13043:SF1">
    <property type="entry name" value="EXOCYST COMPLEX COMPONENT 2"/>
    <property type="match status" value="1"/>
</dbReference>
<evidence type="ECO:0000256" key="4">
    <source>
        <dbReference type="RuleBase" id="RU365069"/>
    </source>
</evidence>
<feature type="compositionally biased region" description="Basic and acidic residues" evidence="5">
    <location>
        <begin position="883"/>
        <end position="893"/>
    </location>
</feature>
<comment type="subunit">
    <text evidence="4">Component of the exocyst complex.</text>
</comment>